<gene>
    <name evidence="15" type="ORF">O3P69_014033</name>
</gene>
<dbReference type="Pfam" id="PF12796">
    <property type="entry name" value="Ank_2"/>
    <property type="match status" value="1"/>
</dbReference>
<dbReference type="SUPFAM" id="SSF48403">
    <property type="entry name" value="Ankyrin repeat"/>
    <property type="match status" value="1"/>
</dbReference>
<dbReference type="SMART" id="SM00248">
    <property type="entry name" value="ANK"/>
    <property type="match status" value="4"/>
</dbReference>
<feature type="region of interest" description="Disordered" evidence="13">
    <location>
        <begin position="1"/>
        <end position="26"/>
    </location>
</feature>
<feature type="region of interest" description="Disordered" evidence="13">
    <location>
        <begin position="221"/>
        <end position="259"/>
    </location>
</feature>
<dbReference type="EMBL" id="JARAKH010000047">
    <property type="protein sequence ID" value="KAK8377806.1"/>
    <property type="molecule type" value="Genomic_DNA"/>
</dbReference>
<evidence type="ECO:0000256" key="1">
    <source>
        <dbReference type="ARBA" id="ARBA00004123"/>
    </source>
</evidence>
<dbReference type="PROSITE" id="PS50297">
    <property type="entry name" value="ANK_REP_REGION"/>
    <property type="match status" value="3"/>
</dbReference>
<comment type="similarity">
    <text evidence="2">Belongs to the peptidase C14A family.</text>
</comment>
<dbReference type="GO" id="GO:0042796">
    <property type="term" value="P:snRNA transcription by RNA polymerase III"/>
    <property type="evidence" value="ECO:0007669"/>
    <property type="project" value="TreeGrafter"/>
</dbReference>
<evidence type="ECO:0000256" key="6">
    <source>
        <dbReference type="ARBA" id="ARBA00023125"/>
    </source>
</evidence>
<dbReference type="SUPFAM" id="SSF52129">
    <property type="entry name" value="Caspase-like"/>
    <property type="match status" value="1"/>
</dbReference>
<evidence type="ECO:0000256" key="13">
    <source>
        <dbReference type="SAM" id="MobiDB-lite"/>
    </source>
</evidence>
<dbReference type="GO" id="GO:0001006">
    <property type="term" value="F:RNA polymerase III type 3 promoter sequence-specific DNA binding"/>
    <property type="evidence" value="ECO:0007669"/>
    <property type="project" value="TreeGrafter"/>
</dbReference>
<organism evidence="15 16">
    <name type="scientific">Scylla paramamosain</name>
    <name type="common">Mud crab</name>
    <dbReference type="NCBI Taxonomy" id="85552"/>
    <lineage>
        <taxon>Eukaryota</taxon>
        <taxon>Metazoa</taxon>
        <taxon>Ecdysozoa</taxon>
        <taxon>Arthropoda</taxon>
        <taxon>Crustacea</taxon>
        <taxon>Multicrustacea</taxon>
        <taxon>Malacostraca</taxon>
        <taxon>Eumalacostraca</taxon>
        <taxon>Eucarida</taxon>
        <taxon>Decapoda</taxon>
        <taxon>Pleocyemata</taxon>
        <taxon>Brachyura</taxon>
        <taxon>Eubrachyura</taxon>
        <taxon>Portunoidea</taxon>
        <taxon>Portunidae</taxon>
        <taxon>Portuninae</taxon>
        <taxon>Scylla</taxon>
    </lineage>
</organism>
<comment type="caution">
    <text evidence="15">The sequence shown here is derived from an EMBL/GenBank/DDBJ whole genome shotgun (WGS) entry which is preliminary data.</text>
</comment>
<feature type="compositionally biased region" description="Polar residues" evidence="13">
    <location>
        <begin position="287"/>
        <end position="300"/>
    </location>
</feature>
<evidence type="ECO:0000256" key="3">
    <source>
        <dbReference type="ARBA" id="ARBA00010410"/>
    </source>
</evidence>
<comment type="function">
    <text evidence="9">Part of the SNAPc complex required for the transcription of both RNA polymerase II and III small-nuclear RNA genes. Binds to the proximal sequence element (PSE), a non-TATA-box basal promoter element common to these 2 types of genes. Recruits TBP and BRF2 to the U6 snRNA TATA box.</text>
</comment>
<sequence>MGTYSYIHSEGRKPDQSPPHPTVHGISSPRPIVVLCPARLPSDKGVHPLHLAASRGDVYEVAELLRKGANPHASNQRGFRALHFAAEGGFVEVVKLLTHYGACVGAPTNDGLLAVHLAAKNGHVQILEQLQKLHCDLTSRDHSQATPLHYAAQHGKLKAVEWMIKTKVPLDSKDNEGKTAADRAKEKRYLEVVKVLDVAISKQTKKPPFTIPRPIPISAVFGSDVTPPPQQAPSPVNYRRSVTSQHASSTSQQHILSPTLISQTRTPPIIYSILKDTESTRIPSPEQIESTPVPSPEQTDSIPIPSPPPLFPSYIPPLTDSTVPTLYTEEKKKQKKENKKRRMGALLKSFLVYCTCYKRNEILETELRETHTDNGMITDSRIIGIGSDKHPITELPLDGFPRQESSIMELQVRPAVQPCPNGPSVYPCHSNPRGRVLILNNKSFTGDQYPCRSGSECDTVNLERVYHQMGYEVVTRYDLSRAATLEFFSKESQNSKLSHVSSLFVFVMSHGDGPRTFITHDTDTVTIDENSTVFQEVYIIHPSAGIFVHHAARPPIHKLPPEHLRASNPSPPSCAYKVKGCGPVCLSMEDIFSVKNIPWVSEEPINLKEFYEKYSATVTSVLDGKTLDTKEDIRQCFPPPLSRDQNDPFAIEKLEAACSPDLLTVKNELLPQDISQFPAKHTGRAFNWYTGTFQDRVIPKGGSEALHTLAAQAREHHLRQTVADYATLRHKQLKYSRVVRLVTDNHDIPEPTVCDRDTQAKSLDDIVLNVRIHRPYHKRNYGQKVSNAFPRHSQELLVLGSQKLTDLRDNIICINDLSVCEDLSASPHFKHLAHLPNAASEFPSGFLYINGVFYSDMRNPKAKDYSEAIKLWAKKRTEIGPMTTKKMEDTYVRDLELRLGYPYVFVHLGNCEHIVVFVDARLKHKQDVQDPARYPINWGQPIRLATKCSLCSLNLANWIAKGDPSLPQENCLLCDRCLKTFCYDNLGKKVHTLRVYPFMDEFLQKQKKFSV</sequence>
<evidence type="ECO:0000256" key="10">
    <source>
        <dbReference type="ARBA" id="ARBA00025958"/>
    </source>
</evidence>
<dbReference type="Pfam" id="PF13637">
    <property type="entry name" value="Ank_4"/>
    <property type="match status" value="1"/>
</dbReference>
<dbReference type="InterPro" id="IPR036770">
    <property type="entry name" value="Ankyrin_rpt-contain_sf"/>
</dbReference>
<evidence type="ECO:0000256" key="4">
    <source>
        <dbReference type="ARBA" id="ARBA00013634"/>
    </source>
</evidence>
<evidence type="ECO:0000256" key="11">
    <source>
        <dbReference type="ARBA" id="ARBA00029606"/>
    </source>
</evidence>
<feature type="repeat" description="ANK" evidence="12">
    <location>
        <begin position="143"/>
        <end position="175"/>
    </location>
</feature>
<keyword evidence="7" id="KW-0804">Transcription</keyword>
<dbReference type="InterPro" id="IPR011600">
    <property type="entry name" value="Pept_C14_caspase"/>
</dbReference>
<dbReference type="InterPro" id="IPR029030">
    <property type="entry name" value="Caspase-like_dom_sf"/>
</dbReference>
<dbReference type="InterPro" id="IPR015917">
    <property type="entry name" value="Pept_C14A"/>
</dbReference>
<dbReference type="Gene3D" id="1.25.40.20">
    <property type="entry name" value="Ankyrin repeat-containing domain"/>
    <property type="match status" value="1"/>
</dbReference>
<evidence type="ECO:0000256" key="7">
    <source>
        <dbReference type="ARBA" id="ARBA00023163"/>
    </source>
</evidence>
<dbReference type="AlphaFoldDB" id="A0AAW0SRS2"/>
<evidence type="ECO:0000313" key="16">
    <source>
        <dbReference type="Proteomes" id="UP001487740"/>
    </source>
</evidence>
<feature type="compositionally biased region" description="Low complexity" evidence="13">
    <location>
        <begin position="241"/>
        <end position="254"/>
    </location>
</feature>
<dbReference type="InterPro" id="IPR001309">
    <property type="entry name" value="Pept_C14_p20"/>
</dbReference>
<dbReference type="GO" id="GO:0001046">
    <property type="term" value="F:core promoter sequence-specific DNA binding"/>
    <property type="evidence" value="ECO:0007669"/>
    <property type="project" value="TreeGrafter"/>
</dbReference>
<keyword evidence="6" id="KW-0238">DNA-binding</keyword>
<keyword evidence="8" id="KW-0539">Nucleus</keyword>
<evidence type="ECO:0000256" key="12">
    <source>
        <dbReference type="PROSITE-ProRule" id="PRU00023"/>
    </source>
</evidence>
<reference evidence="15 16" key="1">
    <citation type="submission" date="2023-03" db="EMBL/GenBank/DDBJ databases">
        <title>High-quality genome of Scylla paramamosain provides insights in environmental adaptation.</title>
        <authorList>
            <person name="Zhang L."/>
        </authorList>
    </citation>
    <scope>NUCLEOTIDE SEQUENCE [LARGE SCALE GENOMIC DNA]</scope>
    <source>
        <strain evidence="15">LZ_2023a</strain>
        <tissue evidence="15">Muscle</tissue>
    </source>
</reference>
<dbReference type="GO" id="GO:0019185">
    <property type="term" value="C:snRNA-activating protein complex"/>
    <property type="evidence" value="ECO:0007669"/>
    <property type="project" value="TreeGrafter"/>
</dbReference>
<keyword evidence="16" id="KW-1185">Reference proteome</keyword>
<feature type="region of interest" description="Disordered" evidence="13">
    <location>
        <begin position="276"/>
        <end position="302"/>
    </location>
</feature>
<dbReference type="GO" id="GO:0003681">
    <property type="term" value="F:bent DNA binding"/>
    <property type="evidence" value="ECO:0007669"/>
    <property type="project" value="TreeGrafter"/>
</dbReference>
<feature type="repeat" description="ANK" evidence="12">
    <location>
        <begin position="77"/>
        <end position="109"/>
    </location>
</feature>
<dbReference type="PANTHER" id="PTHR13421">
    <property type="entry name" value="SNRNA-ACTIVATING PROTEIN COMPLEX SUBUNIT 3"/>
    <property type="match status" value="1"/>
</dbReference>
<dbReference type="Gene3D" id="3.40.50.1460">
    <property type="match status" value="1"/>
</dbReference>
<dbReference type="PROSITE" id="PS50088">
    <property type="entry name" value="ANK_REPEAT"/>
    <property type="match status" value="4"/>
</dbReference>
<dbReference type="GO" id="GO:0006508">
    <property type="term" value="P:proteolysis"/>
    <property type="evidence" value="ECO:0007669"/>
    <property type="project" value="InterPro"/>
</dbReference>
<dbReference type="InterPro" id="IPR022042">
    <property type="entry name" value="snRNA-activating_su3"/>
</dbReference>
<proteinExistence type="inferred from homology"/>
<evidence type="ECO:0000256" key="2">
    <source>
        <dbReference type="ARBA" id="ARBA00010134"/>
    </source>
</evidence>
<evidence type="ECO:0000259" key="14">
    <source>
        <dbReference type="PROSITE" id="PS50208"/>
    </source>
</evidence>
<name>A0AAW0SRS2_SCYPA</name>
<dbReference type="GO" id="GO:0005634">
    <property type="term" value="C:nucleus"/>
    <property type="evidence" value="ECO:0007669"/>
    <property type="project" value="UniProtKB-SubCell"/>
</dbReference>
<accession>A0AAW0SRS2</accession>
<dbReference type="Pfam" id="PF12251">
    <property type="entry name" value="SNAPC3"/>
    <property type="match status" value="1"/>
</dbReference>
<dbReference type="PROSITE" id="PS50208">
    <property type="entry name" value="CASPASE_P20"/>
    <property type="match status" value="1"/>
</dbReference>
<protein>
    <recommendedName>
        <fullName evidence="4">snRNA-activating protein complex subunit 3</fullName>
    </recommendedName>
    <alternativeName>
        <fullName evidence="11">Small nuclear RNA-activating complex polypeptide 3</fullName>
    </alternativeName>
</protein>
<feature type="repeat" description="ANK" evidence="12">
    <location>
        <begin position="110"/>
        <end position="142"/>
    </location>
</feature>
<keyword evidence="5" id="KW-0805">Transcription regulation</keyword>
<dbReference type="GO" id="GO:0004197">
    <property type="term" value="F:cysteine-type endopeptidase activity"/>
    <property type="evidence" value="ECO:0007669"/>
    <property type="project" value="InterPro"/>
</dbReference>
<keyword evidence="12" id="KW-0040">ANK repeat</keyword>
<evidence type="ECO:0000256" key="5">
    <source>
        <dbReference type="ARBA" id="ARBA00023015"/>
    </source>
</evidence>
<dbReference type="Pfam" id="PF00656">
    <property type="entry name" value="Peptidase_C14"/>
    <property type="match status" value="1"/>
</dbReference>
<comment type="subcellular location">
    <subcellularLocation>
        <location evidence="1">Nucleus</location>
    </subcellularLocation>
</comment>
<dbReference type="SMART" id="SM00115">
    <property type="entry name" value="CASc"/>
    <property type="match status" value="1"/>
</dbReference>
<evidence type="ECO:0000256" key="9">
    <source>
        <dbReference type="ARBA" id="ARBA00025193"/>
    </source>
</evidence>
<dbReference type="PANTHER" id="PTHR13421:SF16">
    <property type="entry name" value="SNRNA-ACTIVATING PROTEIN COMPLEX SUBUNIT 3"/>
    <property type="match status" value="1"/>
</dbReference>
<comment type="subunit">
    <text evidence="10">Part of the SNAPc complex composed of 5 subunits: SNAPC1, SNAPC2, SNAPC3, SNAPC4 and SNAPC5. SNAPC3 interacts with SNAPC1.</text>
</comment>
<dbReference type="Proteomes" id="UP001487740">
    <property type="component" value="Unassembled WGS sequence"/>
</dbReference>
<evidence type="ECO:0000313" key="15">
    <source>
        <dbReference type="EMBL" id="KAK8377806.1"/>
    </source>
</evidence>
<dbReference type="PRINTS" id="PR00376">
    <property type="entry name" value="IL1BCENZYME"/>
</dbReference>
<comment type="similarity">
    <text evidence="3">Belongs to the SNAPC3/SRD2 family.</text>
</comment>
<evidence type="ECO:0000256" key="8">
    <source>
        <dbReference type="ARBA" id="ARBA00023242"/>
    </source>
</evidence>
<feature type="repeat" description="ANK" evidence="12">
    <location>
        <begin position="44"/>
        <end position="76"/>
    </location>
</feature>
<dbReference type="GO" id="GO:0042795">
    <property type="term" value="P:snRNA transcription by RNA polymerase II"/>
    <property type="evidence" value="ECO:0007669"/>
    <property type="project" value="TreeGrafter"/>
</dbReference>
<dbReference type="InterPro" id="IPR002110">
    <property type="entry name" value="Ankyrin_rpt"/>
</dbReference>
<feature type="domain" description="Caspase family p20" evidence="14">
    <location>
        <begin position="432"/>
        <end position="511"/>
    </location>
</feature>
<dbReference type="GO" id="GO:0000978">
    <property type="term" value="F:RNA polymerase II cis-regulatory region sequence-specific DNA binding"/>
    <property type="evidence" value="ECO:0007669"/>
    <property type="project" value="TreeGrafter"/>
</dbReference>